<reference evidence="2 3" key="1">
    <citation type="journal article" date="2012" name="Science">
        <title>The Paleozoic origin of enzymatic lignin decomposition reconstructed from 31 fungal genomes.</title>
        <authorList>
            <person name="Floudas D."/>
            <person name="Binder M."/>
            <person name="Riley R."/>
            <person name="Barry K."/>
            <person name="Blanchette R.A."/>
            <person name="Henrissat B."/>
            <person name="Martinez A.T."/>
            <person name="Otillar R."/>
            <person name="Spatafora J.W."/>
            <person name="Yadav J.S."/>
            <person name="Aerts A."/>
            <person name="Benoit I."/>
            <person name="Boyd A."/>
            <person name="Carlson A."/>
            <person name="Copeland A."/>
            <person name="Coutinho P.M."/>
            <person name="de Vries R.P."/>
            <person name="Ferreira P."/>
            <person name="Findley K."/>
            <person name="Foster B."/>
            <person name="Gaskell J."/>
            <person name="Glotzer D."/>
            <person name="Gorecki P."/>
            <person name="Heitman J."/>
            <person name="Hesse C."/>
            <person name="Hori C."/>
            <person name="Igarashi K."/>
            <person name="Jurgens J.A."/>
            <person name="Kallen N."/>
            <person name="Kersten P."/>
            <person name="Kohler A."/>
            <person name="Kuees U."/>
            <person name="Kumar T.K.A."/>
            <person name="Kuo A."/>
            <person name="LaButti K."/>
            <person name="Larrondo L.F."/>
            <person name="Lindquist E."/>
            <person name="Ling A."/>
            <person name="Lombard V."/>
            <person name="Lucas S."/>
            <person name="Lundell T."/>
            <person name="Martin R."/>
            <person name="McLaughlin D.J."/>
            <person name="Morgenstern I."/>
            <person name="Morin E."/>
            <person name="Murat C."/>
            <person name="Nagy L.G."/>
            <person name="Nolan M."/>
            <person name="Ohm R.A."/>
            <person name="Patyshakuliyeva A."/>
            <person name="Rokas A."/>
            <person name="Ruiz-Duenas F.J."/>
            <person name="Sabat G."/>
            <person name="Salamov A."/>
            <person name="Samejima M."/>
            <person name="Schmutz J."/>
            <person name="Slot J.C."/>
            <person name="St John F."/>
            <person name="Stenlid J."/>
            <person name="Sun H."/>
            <person name="Sun S."/>
            <person name="Syed K."/>
            <person name="Tsang A."/>
            <person name="Wiebenga A."/>
            <person name="Young D."/>
            <person name="Pisabarro A."/>
            <person name="Eastwood D.C."/>
            <person name="Martin F."/>
            <person name="Cullen D."/>
            <person name="Grigoriev I.V."/>
            <person name="Hibbett D.S."/>
        </authorList>
    </citation>
    <scope>NUCLEOTIDE SEQUENCE [LARGE SCALE GENOMIC DNA]</scope>
    <source>
        <strain evidence="2 3">LYAD-421 SS1</strain>
    </source>
</reference>
<accession>R7SHU0</accession>
<name>R7SHU0_DICSQ</name>
<gene>
    <name evidence="2" type="ORF">DICSQDRAFT_176137</name>
</gene>
<proteinExistence type="predicted"/>
<dbReference type="EMBL" id="JH719848">
    <property type="protein sequence ID" value="EJF55295.1"/>
    <property type="molecule type" value="Genomic_DNA"/>
</dbReference>
<dbReference type="RefSeq" id="XP_007371967.1">
    <property type="nucleotide sequence ID" value="XM_007371905.1"/>
</dbReference>
<dbReference type="KEGG" id="dsq:DICSQDRAFT_176137"/>
<dbReference type="AlphaFoldDB" id="R7SHU0"/>
<protein>
    <submittedName>
        <fullName evidence="2">Uncharacterized protein</fullName>
    </submittedName>
</protein>
<evidence type="ECO:0000256" key="1">
    <source>
        <dbReference type="SAM" id="MobiDB-lite"/>
    </source>
</evidence>
<dbReference type="Proteomes" id="UP000053319">
    <property type="component" value="Unassembled WGS sequence"/>
</dbReference>
<dbReference type="HOGENOM" id="CLU_2757739_0_0_1"/>
<feature type="region of interest" description="Disordered" evidence="1">
    <location>
        <begin position="48"/>
        <end position="70"/>
    </location>
</feature>
<sequence>MSRCAHALDLLSVASFATSAMENQSALFFQDWDGDESAIADNESAIAHSESTIADDEQDDGMTPRPSTPP</sequence>
<dbReference type="GeneID" id="18840375"/>
<evidence type="ECO:0000313" key="3">
    <source>
        <dbReference type="Proteomes" id="UP000053319"/>
    </source>
</evidence>
<organism evidence="2 3">
    <name type="scientific">Dichomitus squalens (strain LYAD-421)</name>
    <name type="common">Western red white-rot fungus</name>
    <dbReference type="NCBI Taxonomy" id="732165"/>
    <lineage>
        <taxon>Eukaryota</taxon>
        <taxon>Fungi</taxon>
        <taxon>Dikarya</taxon>
        <taxon>Basidiomycota</taxon>
        <taxon>Agaricomycotina</taxon>
        <taxon>Agaricomycetes</taxon>
        <taxon>Polyporales</taxon>
        <taxon>Polyporaceae</taxon>
        <taxon>Dichomitus</taxon>
    </lineage>
</organism>
<evidence type="ECO:0000313" key="2">
    <source>
        <dbReference type="EMBL" id="EJF55295.1"/>
    </source>
</evidence>